<protein>
    <recommendedName>
        <fullName evidence="7">Thioredoxin</fullName>
    </recommendedName>
</protein>
<keyword evidence="4" id="KW-0249">Electron transport</keyword>
<evidence type="ECO:0000256" key="1">
    <source>
        <dbReference type="ARBA" id="ARBA00008987"/>
    </source>
</evidence>
<dbReference type="EMBL" id="BLJN01000003">
    <property type="protein sequence ID" value="GFE81730.1"/>
    <property type="molecule type" value="Genomic_DNA"/>
</dbReference>
<evidence type="ECO:0000256" key="5">
    <source>
        <dbReference type="ARBA" id="ARBA00023157"/>
    </source>
</evidence>
<accession>A0A829YET6</accession>
<dbReference type="InterPro" id="IPR013766">
    <property type="entry name" value="Thioredoxin_domain"/>
</dbReference>
<dbReference type="Pfam" id="PF21352">
    <property type="entry name" value="Zn_ribbon_Thio2"/>
    <property type="match status" value="1"/>
</dbReference>
<dbReference type="GO" id="GO:0046872">
    <property type="term" value="F:metal ion binding"/>
    <property type="evidence" value="ECO:0007669"/>
    <property type="project" value="UniProtKB-KW"/>
</dbReference>
<dbReference type="NCBIfam" id="TIGR01068">
    <property type="entry name" value="thioredoxin"/>
    <property type="match status" value="1"/>
</dbReference>
<dbReference type="GO" id="GO:0005829">
    <property type="term" value="C:cytosol"/>
    <property type="evidence" value="ECO:0007669"/>
    <property type="project" value="TreeGrafter"/>
</dbReference>
<evidence type="ECO:0000313" key="9">
    <source>
        <dbReference type="EMBL" id="GFE81730.1"/>
    </source>
</evidence>
<keyword evidence="5" id="KW-1015">Disulfide bond</keyword>
<dbReference type="Pfam" id="PF00085">
    <property type="entry name" value="Thioredoxin"/>
    <property type="match status" value="1"/>
</dbReference>
<keyword evidence="2" id="KW-0813">Transport</keyword>
<sequence length="152" mass="16719">MSDSTAASASGIHLVCGHCDSVVRIPADRLEQGPKCPKCHHGLFEGHPLELTAAAFERHLSRSGLPLIVDFWAPWCGPCKVMAPHYEEATRRLQTKARFAKVNSDDEPSLSARFGIRGIPTLIVFKQGREIARQSGAMDLGGLLRWLQPHVQ</sequence>
<dbReference type="PROSITE" id="PS51352">
    <property type="entry name" value="THIOREDOXIN_2"/>
    <property type="match status" value="1"/>
</dbReference>
<dbReference type="PRINTS" id="PR00421">
    <property type="entry name" value="THIOREDOXIN"/>
</dbReference>
<name>A0A829YET6_9GAMM</name>
<comment type="caution">
    <text evidence="9">The sequence shown here is derived from an EMBL/GenBank/DDBJ whole genome shotgun (WGS) entry which is preliminary data.</text>
</comment>
<organism evidence="9 10">
    <name type="scientific">Steroidobacter agaridevorans</name>
    <dbReference type="NCBI Taxonomy" id="2695856"/>
    <lineage>
        <taxon>Bacteria</taxon>
        <taxon>Pseudomonadati</taxon>
        <taxon>Pseudomonadota</taxon>
        <taxon>Gammaproteobacteria</taxon>
        <taxon>Steroidobacterales</taxon>
        <taxon>Steroidobacteraceae</taxon>
        <taxon>Steroidobacter</taxon>
    </lineage>
</organism>
<dbReference type="PANTHER" id="PTHR45663:SF11">
    <property type="entry name" value="GEO12009P1"/>
    <property type="match status" value="1"/>
</dbReference>
<evidence type="ECO:0000256" key="2">
    <source>
        <dbReference type="ARBA" id="ARBA00022448"/>
    </source>
</evidence>
<evidence type="ECO:0000256" key="3">
    <source>
        <dbReference type="ARBA" id="ARBA00022723"/>
    </source>
</evidence>
<dbReference type="Proteomes" id="UP000445000">
    <property type="component" value="Unassembled WGS sequence"/>
</dbReference>
<dbReference type="RefSeq" id="WP_161813341.1">
    <property type="nucleotide sequence ID" value="NZ_BLJN01000003.1"/>
</dbReference>
<dbReference type="GO" id="GO:0045454">
    <property type="term" value="P:cell redox homeostasis"/>
    <property type="evidence" value="ECO:0007669"/>
    <property type="project" value="TreeGrafter"/>
</dbReference>
<keyword evidence="10" id="KW-1185">Reference proteome</keyword>
<dbReference type="NCBIfam" id="NF008229">
    <property type="entry name" value="PRK10996.1"/>
    <property type="match status" value="1"/>
</dbReference>
<dbReference type="Gene3D" id="3.40.30.10">
    <property type="entry name" value="Glutaredoxin"/>
    <property type="match status" value="1"/>
</dbReference>
<dbReference type="CDD" id="cd02947">
    <property type="entry name" value="TRX_family"/>
    <property type="match status" value="1"/>
</dbReference>
<dbReference type="InterPro" id="IPR005746">
    <property type="entry name" value="Thioredoxin"/>
</dbReference>
<evidence type="ECO:0000259" key="8">
    <source>
        <dbReference type="PROSITE" id="PS51352"/>
    </source>
</evidence>
<dbReference type="InterPro" id="IPR036249">
    <property type="entry name" value="Thioredoxin-like_sf"/>
</dbReference>
<feature type="domain" description="Thioredoxin" evidence="8">
    <location>
        <begin position="30"/>
        <end position="152"/>
    </location>
</feature>
<dbReference type="Gene3D" id="2.30.30.380">
    <property type="entry name" value="Zn-finger domain of Sec23/24"/>
    <property type="match status" value="1"/>
</dbReference>
<evidence type="ECO:0000313" key="10">
    <source>
        <dbReference type="Proteomes" id="UP000445000"/>
    </source>
</evidence>
<dbReference type="PANTHER" id="PTHR45663">
    <property type="entry name" value="GEO12009P1"/>
    <property type="match status" value="1"/>
</dbReference>
<dbReference type="PROSITE" id="PS00194">
    <property type="entry name" value="THIOREDOXIN_1"/>
    <property type="match status" value="1"/>
</dbReference>
<evidence type="ECO:0000256" key="4">
    <source>
        <dbReference type="ARBA" id="ARBA00022982"/>
    </source>
</evidence>
<gene>
    <name evidence="9" type="ORF">GCM10011487_37300</name>
</gene>
<dbReference type="InterPro" id="IPR049299">
    <property type="entry name" value="Thio2_N"/>
</dbReference>
<comment type="similarity">
    <text evidence="1">Belongs to the thioredoxin family.</text>
</comment>
<keyword evidence="6" id="KW-0676">Redox-active center</keyword>
<dbReference type="SUPFAM" id="SSF52833">
    <property type="entry name" value="Thioredoxin-like"/>
    <property type="match status" value="1"/>
</dbReference>
<keyword evidence="3" id="KW-0479">Metal-binding</keyword>
<dbReference type="AlphaFoldDB" id="A0A829YET6"/>
<dbReference type="GO" id="GO:0015035">
    <property type="term" value="F:protein-disulfide reductase activity"/>
    <property type="evidence" value="ECO:0007669"/>
    <property type="project" value="UniProtKB-UniRule"/>
</dbReference>
<evidence type="ECO:0000256" key="6">
    <source>
        <dbReference type="ARBA" id="ARBA00023284"/>
    </source>
</evidence>
<reference evidence="10" key="1">
    <citation type="submission" date="2020-01" db="EMBL/GenBank/DDBJ databases">
        <title>'Steroidobacter agaridevorans' sp. nov., agar-degrading bacteria isolated from rhizosphere soils.</title>
        <authorList>
            <person name="Ikenaga M."/>
            <person name="Kataoka M."/>
            <person name="Murouchi A."/>
            <person name="Katsuragi S."/>
            <person name="Sakai M."/>
        </authorList>
    </citation>
    <scope>NUCLEOTIDE SEQUENCE [LARGE SCALE GENOMIC DNA]</scope>
    <source>
        <strain evidence="10">YU21-B</strain>
    </source>
</reference>
<dbReference type="InterPro" id="IPR017937">
    <property type="entry name" value="Thioredoxin_CS"/>
</dbReference>
<evidence type="ECO:0000256" key="7">
    <source>
        <dbReference type="NCBIfam" id="TIGR01068"/>
    </source>
</evidence>
<proteinExistence type="inferred from homology"/>